<reference evidence="3" key="1">
    <citation type="submission" date="2021-01" db="EMBL/GenBank/DDBJ databases">
        <authorList>
            <person name="Corre E."/>
            <person name="Pelletier E."/>
            <person name="Niang G."/>
            <person name="Scheremetjew M."/>
            <person name="Finn R."/>
            <person name="Kale V."/>
            <person name="Holt S."/>
            <person name="Cochrane G."/>
            <person name="Meng A."/>
            <person name="Brown T."/>
            <person name="Cohen L."/>
        </authorList>
    </citation>
    <scope>NUCLEOTIDE SEQUENCE</scope>
    <source>
        <strain evidence="3">OF101</strain>
    </source>
</reference>
<sequence>MADASSFTFYPGRMEPSYTVTVGQARLRSGGTEDDPGFGVLRHYVFELSVQHGLHGDTWAVSAGYEDMAELNTSLRERHQAEAMPPFPRKRHVTQFMYSEEAQYLEEIRAGLQAYFAAIMASTSLSMDSEARRFLRLHDHGRGSGGARSSSTGAAAAAPQPCQAPGAAGSAEAPFRVSVLEADSQDTYFLRVQSAEVASLRWSLIKTLTAMSTLNDALVANHPLPAPPAFPRTRTVTKYLVYGSSSAYKQALQEELEYYFNAVLSQEQLRNDIDVRRFLQLDEHTQRVRVQFKTACARCVTAIQRMIGLRTSRTSRDLTVSLQERRDTPSTQGGL</sequence>
<accession>A0A7S1WYB0</accession>
<feature type="region of interest" description="Disordered" evidence="1">
    <location>
        <begin position="139"/>
        <end position="169"/>
    </location>
</feature>
<dbReference type="Pfam" id="PF00787">
    <property type="entry name" value="PX"/>
    <property type="match status" value="2"/>
</dbReference>
<feature type="domain" description="PX" evidence="2">
    <location>
        <begin position="1"/>
        <end position="142"/>
    </location>
</feature>
<evidence type="ECO:0000256" key="1">
    <source>
        <dbReference type="SAM" id="MobiDB-lite"/>
    </source>
</evidence>
<dbReference type="InterPro" id="IPR036871">
    <property type="entry name" value="PX_dom_sf"/>
</dbReference>
<dbReference type="CDD" id="cd06093">
    <property type="entry name" value="PX_domain"/>
    <property type="match status" value="1"/>
</dbReference>
<proteinExistence type="predicted"/>
<name>A0A7S1WYB0_ALECA</name>
<dbReference type="PANTHER" id="PTHR10555">
    <property type="entry name" value="SORTING NEXIN"/>
    <property type="match status" value="1"/>
</dbReference>
<dbReference type="GO" id="GO:0035091">
    <property type="term" value="F:phosphatidylinositol binding"/>
    <property type="evidence" value="ECO:0007669"/>
    <property type="project" value="InterPro"/>
</dbReference>
<dbReference type="AlphaFoldDB" id="A0A7S1WYB0"/>
<evidence type="ECO:0000313" key="3">
    <source>
        <dbReference type="EMBL" id="CAD9193530.1"/>
    </source>
</evidence>
<dbReference type="Gene3D" id="3.30.1520.10">
    <property type="entry name" value="Phox-like domain"/>
    <property type="match status" value="2"/>
</dbReference>
<gene>
    <name evidence="3" type="ORF">ACAT0790_LOCUS70307</name>
</gene>
<dbReference type="EMBL" id="HBGE01117818">
    <property type="protein sequence ID" value="CAD9193530.1"/>
    <property type="molecule type" value="Transcribed_RNA"/>
</dbReference>
<dbReference type="GO" id="GO:0005768">
    <property type="term" value="C:endosome"/>
    <property type="evidence" value="ECO:0007669"/>
    <property type="project" value="TreeGrafter"/>
</dbReference>
<dbReference type="SUPFAM" id="SSF64268">
    <property type="entry name" value="PX domain"/>
    <property type="match status" value="2"/>
</dbReference>
<protein>
    <recommendedName>
        <fullName evidence="2">PX domain-containing protein</fullName>
    </recommendedName>
</protein>
<evidence type="ECO:0000259" key="2">
    <source>
        <dbReference type="PROSITE" id="PS50195"/>
    </source>
</evidence>
<dbReference type="InterPro" id="IPR001683">
    <property type="entry name" value="PX_dom"/>
</dbReference>
<organism evidence="3">
    <name type="scientific">Alexandrium catenella</name>
    <name type="common">Red tide dinoflagellate</name>
    <name type="synonym">Gonyaulax catenella</name>
    <dbReference type="NCBI Taxonomy" id="2925"/>
    <lineage>
        <taxon>Eukaryota</taxon>
        <taxon>Sar</taxon>
        <taxon>Alveolata</taxon>
        <taxon>Dinophyceae</taxon>
        <taxon>Gonyaulacales</taxon>
        <taxon>Pyrocystaceae</taxon>
        <taxon>Alexandrium</taxon>
    </lineage>
</organism>
<dbReference type="PROSITE" id="PS50195">
    <property type="entry name" value="PX"/>
    <property type="match status" value="1"/>
</dbReference>
<dbReference type="PANTHER" id="PTHR10555:SF170">
    <property type="entry name" value="FI18122P1"/>
    <property type="match status" value="1"/>
</dbReference>
<dbReference type="SMART" id="SM00312">
    <property type="entry name" value="PX"/>
    <property type="match status" value="1"/>
</dbReference>
<feature type="compositionally biased region" description="Low complexity" evidence="1">
    <location>
        <begin position="147"/>
        <end position="169"/>
    </location>
</feature>